<organism evidence="5 6">
    <name type="scientific">Limulus polyphemus</name>
    <name type="common">Atlantic horseshoe crab</name>
    <dbReference type="NCBI Taxonomy" id="6850"/>
    <lineage>
        <taxon>Eukaryota</taxon>
        <taxon>Metazoa</taxon>
        <taxon>Ecdysozoa</taxon>
        <taxon>Arthropoda</taxon>
        <taxon>Chelicerata</taxon>
        <taxon>Merostomata</taxon>
        <taxon>Xiphosura</taxon>
        <taxon>Limulidae</taxon>
        <taxon>Limulus</taxon>
    </lineage>
</organism>
<feature type="transmembrane region" description="Helical" evidence="3">
    <location>
        <begin position="1165"/>
        <end position="1186"/>
    </location>
</feature>
<dbReference type="PANTHER" id="PTHR10166">
    <property type="entry name" value="VOLTAGE-DEPENDENT CALCIUM CHANNEL SUBUNIT ALPHA-2/DELTA-RELATED"/>
    <property type="match status" value="1"/>
</dbReference>
<dbReference type="GeneID" id="106461169"/>
<evidence type="ECO:0000256" key="2">
    <source>
        <dbReference type="SAM" id="MobiDB-lite"/>
    </source>
</evidence>
<accession>A0ABM1SJD1</accession>
<gene>
    <name evidence="6" type="primary">LOC106461169</name>
</gene>
<proteinExistence type="predicted"/>
<feature type="coiled-coil region" evidence="1">
    <location>
        <begin position="149"/>
        <end position="180"/>
    </location>
</feature>
<feature type="transmembrane region" description="Helical" evidence="3">
    <location>
        <begin position="20"/>
        <end position="36"/>
    </location>
</feature>
<evidence type="ECO:0000313" key="5">
    <source>
        <dbReference type="Proteomes" id="UP000694941"/>
    </source>
</evidence>
<dbReference type="InterPro" id="IPR002035">
    <property type="entry name" value="VWF_A"/>
</dbReference>
<feature type="domain" description="VWFA" evidence="4">
    <location>
        <begin position="292"/>
        <end position="488"/>
    </location>
</feature>
<dbReference type="RefSeq" id="XP_022243737.1">
    <property type="nucleotide sequence ID" value="XM_022388029.1"/>
</dbReference>
<evidence type="ECO:0000313" key="6">
    <source>
        <dbReference type="RefSeq" id="XP_022243737.1"/>
    </source>
</evidence>
<dbReference type="PROSITE" id="PS50234">
    <property type="entry name" value="VWFA"/>
    <property type="match status" value="1"/>
</dbReference>
<reference evidence="6" key="1">
    <citation type="submission" date="2025-08" db="UniProtKB">
        <authorList>
            <consortium name="RefSeq"/>
        </authorList>
    </citation>
    <scope>IDENTIFICATION</scope>
    <source>
        <tissue evidence="6">Muscle</tissue>
    </source>
</reference>
<dbReference type="SUPFAM" id="SSF53300">
    <property type="entry name" value="vWA-like"/>
    <property type="match status" value="1"/>
</dbReference>
<dbReference type="SUPFAM" id="SSF103190">
    <property type="entry name" value="Sensory domain-like"/>
    <property type="match status" value="1"/>
</dbReference>
<dbReference type="InterPro" id="IPR036465">
    <property type="entry name" value="vWFA_dom_sf"/>
</dbReference>
<feature type="region of interest" description="Disordered" evidence="2">
    <location>
        <begin position="1253"/>
        <end position="1273"/>
    </location>
</feature>
<dbReference type="InterPro" id="IPR029151">
    <property type="entry name" value="Sensor-like_sf"/>
</dbReference>
<evidence type="ECO:0000256" key="1">
    <source>
        <dbReference type="SAM" id="Coils"/>
    </source>
</evidence>
<dbReference type="Proteomes" id="UP000694941">
    <property type="component" value="Unplaced"/>
</dbReference>
<protein>
    <submittedName>
        <fullName evidence="6">VWFA and cache domain-containing protein 1-like isoform X2</fullName>
    </submittedName>
</protein>
<evidence type="ECO:0000256" key="3">
    <source>
        <dbReference type="SAM" id="Phobius"/>
    </source>
</evidence>
<dbReference type="PANTHER" id="PTHR10166:SF68">
    <property type="entry name" value="VWFA AND CACHE DOMAIN-CONTAINING PROTEIN 1"/>
    <property type="match status" value="1"/>
</dbReference>
<keyword evidence="1" id="KW-0175">Coiled coil</keyword>
<dbReference type="InterPro" id="IPR051173">
    <property type="entry name" value="Ca_channel_alpha-2/delta"/>
</dbReference>
<evidence type="ECO:0000259" key="4">
    <source>
        <dbReference type="PROSITE" id="PS50234"/>
    </source>
</evidence>
<name>A0ABM1SJD1_LIMPO</name>
<dbReference type="Gene3D" id="3.30.450.20">
    <property type="entry name" value="PAS domain"/>
    <property type="match status" value="2"/>
</dbReference>
<keyword evidence="3" id="KW-0472">Membrane</keyword>
<sequence length="1363" mass="153870">MKCLKKVSMFSSKRDRFLSFNLILIVWWFITSYPILCKSELNEDNITLPLKIFGKYRTQLHGNPYTVGKEKSSTLDKQNVYDIDNELARQSEVGAFGGIYLKSEAKVIGSHLRKVSNEELGVTTMQAIFDSLPFVDVETDITKNAENIAKRLQEKANIYLDVLEKNKEEVETLYKHHQNSPVSYINPCFDIESSILSFSEHFGTAVSLESSCDLAPPKLEDGIFSPGNNLTDVFSENLGKYPNVKWQYFISAAGVHSEYPAHKMDHTTICGLGKDSRHRDVYLATVEPRGKHVMIIIDHGTSLSSNQLAVAKAVGKHILFTLSHQDKVGLIGLSGEPHHPQSDSCLTHQMAYATYETKLHFSRFIDRLQKTKNSTNHLVGFLKAFELLQNSLPPVGTLTSDSEALIIYISRGLLSSLTEARPVLEAIANENHKIDNRVIINTYAVIDDGKPIMYEKTFLKDIAKQNFYKYNVLPPDPSSIKEGMMVAVNSTKNLSFLLGDFYSVMSPPAHFETHFSLPWWDPVSKGLVVSLSQPVYYESRLLGVVGLDINLADLAEDVTYFRHSEDVYAFLIDKSGMTLMHPSFTRPMFVKKQPLHTPIELLENQPGFQKIREYILRNDSGEKHISTKVPCKPPKMGNFALNSADLKCLDKQGNKHQTVYSWRKVPRTPYIVCVVSVQMKKKFNRLQKILPSLEPAFVHHRLDLMGTSRMCRHIKQLSTLESSTLFLSASCFLSPFEYLTSNETKNKVQGYVAYLNDKTKLIANPGLKNEVRNDVLSAMQITPEWKKRVLNSDFSKYIVRRFVATPNGMFQIYPGTVIDKRFDPTKREWFRRAIEHPGRVVLTAPYLDVGGAGYIVTLSHTVYEGKHASMHSSFDTIKAVLGMDFTLGYFYKLLVDAIPLCEKDRVVCFIMDDKGYLIAHPGLIEPNGRGPIEQQHITHKEPLVANDIVNHEGFVKKKLCNSFSDRTVQRFYQFDLTLDRVLTNLVRGEHCAKYQITLVPGTNLYLGIVNQTCEAVTAFCPCSMIDRLCLNCHRMEQKECECPCECPLEMNLCTGQLVDEEDRNPSCPWEPEELQLPFIDPDFLEFLEPCFENHCLARTTESECFGVLGCEWCQMETDGVTQLKKSYCVEQRKCFGGVLGARTPYADEIIGLPLEELLGIKSTPVGPVAGGIMGCFLVLALAFYCYRHHVQRGPSPYMPSAPNTTFPMSQLDNEPDETEFNEDLHPVAHSNVVLQSFENAVPVSPYRANSAYRRPAGGESDHGYSTMTPHEDSEHMPPYFEPLLIGKDWHHVPASQQSVSSCSRASSPVPHPHPHSVTPPISYYGIQSNRPWASGFSAFRDPSQTVIPEVPYHSEHLTQAQIH</sequence>
<keyword evidence="3" id="KW-0812">Transmembrane</keyword>
<keyword evidence="3" id="KW-1133">Transmembrane helix</keyword>
<dbReference type="Gene3D" id="3.40.50.410">
    <property type="entry name" value="von Willebrand factor, type A domain"/>
    <property type="match status" value="1"/>
</dbReference>
<keyword evidence="5" id="KW-1185">Reference proteome</keyword>